<proteinExistence type="inferred from homology"/>
<dbReference type="STRING" id="243272.MARTH_orf015"/>
<accession>B3PLT0</accession>
<evidence type="ECO:0000256" key="7">
    <source>
        <dbReference type="ARBA" id="ARBA00024799"/>
    </source>
</evidence>
<feature type="domain" description="Asn/Gln amidotransferase" evidence="11">
    <location>
        <begin position="324"/>
        <end position="470"/>
    </location>
</feature>
<evidence type="ECO:0000256" key="5">
    <source>
        <dbReference type="ARBA" id="ARBA00022840"/>
    </source>
</evidence>
<dbReference type="HOGENOM" id="CLU_019240_0_0_14"/>
<dbReference type="NCBIfam" id="NF004012">
    <property type="entry name" value="PRK05477.1-2"/>
    <property type="match status" value="1"/>
</dbReference>
<comment type="function">
    <text evidence="7 10">Allows the formation of correctly charged Asn-tRNA(Asn) or Gln-tRNA(Gln) through the transamidation of misacylated Asp-tRNA(Asn) or Glu-tRNA(Gln) in organisms which lack either or both of asparaginyl-tRNA or glutaminyl-tRNA synthetases. The reaction takes place in the presence of glutamine and ATP through an activated phospho-Asp-tRNA(Asn) or phospho-Glu-tRNA(Gln).</text>
</comment>
<dbReference type="GO" id="GO:0050566">
    <property type="term" value="F:asparaginyl-tRNA synthase (glutamine-hydrolyzing) activity"/>
    <property type="evidence" value="ECO:0007669"/>
    <property type="project" value="RHEA"/>
</dbReference>
<dbReference type="Proteomes" id="UP000008812">
    <property type="component" value="Chromosome"/>
</dbReference>
<keyword evidence="4 10" id="KW-0547">Nucleotide-binding</keyword>
<dbReference type="HAMAP" id="MF_00121">
    <property type="entry name" value="GatB"/>
    <property type="match status" value="1"/>
</dbReference>
<comment type="catalytic activity">
    <reaction evidence="8 10">
        <text>L-aspartyl-tRNA(Asn) + L-glutamine + ATP + H2O = L-asparaginyl-tRNA(Asn) + L-glutamate + ADP + phosphate + 2 H(+)</text>
        <dbReference type="Rhea" id="RHEA:14513"/>
        <dbReference type="Rhea" id="RHEA-COMP:9674"/>
        <dbReference type="Rhea" id="RHEA-COMP:9677"/>
        <dbReference type="ChEBI" id="CHEBI:15377"/>
        <dbReference type="ChEBI" id="CHEBI:15378"/>
        <dbReference type="ChEBI" id="CHEBI:29985"/>
        <dbReference type="ChEBI" id="CHEBI:30616"/>
        <dbReference type="ChEBI" id="CHEBI:43474"/>
        <dbReference type="ChEBI" id="CHEBI:58359"/>
        <dbReference type="ChEBI" id="CHEBI:78515"/>
        <dbReference type="ChEBI" id="CHEBI:78516"/>
        <dbReference type="ChEBI" id="CHEBI:456216"/>
    </reaction>
</comment>
<dbReference type="InterPro" id="IPR014746">
    <property type="entry name" value="Gln_synth/guanido_kin_cat_dom"/>
</dbReference>
<keyword evidence="5 10" id="KW-0067">ATP-binding</keyword>
<dbReference type="GO" id="GO:0016740">
    <property type="term" value="F:transferase activity"/>
    <property type="evidence" value="ECO:0007669"/>
    <property type="project" value="UniProtKB-KW"/>
</dbReference>
<dbReference type="GO" id="GO:0070681">
    <property type="term" value="P:glutaminyl-tRNAGln biosynthesis via transamidation"/>
    <property type="evidence" value="ECO:0007669"/>
    <property type="project" value="TreeGrafter"/>
</dbReference>
<evidence type="ECO:0000256" key="8">
    <source>
        <dbReference type="ARBA" id="ARBA00047380"/>
    </source>
</evidence>
<gene>
    <name evidence="10 12" type="primary">gatB</name>
    <name evidence="12" type="ordered locus">MARTH_orf015</name>
</gene>
<dbReference type="AlphaFoldDB" id="B3PLT0"/>
<keyword evidence="13" id="KW-1185">Reference proteome</keyword>
<evidence type="ECO:0000256" key="10">
    <source>
        <dbReference type="HAMAP-Rule" id="MF_00121"/>
    </source>
</evidence>
<evidence type="ECO:0000259" key="11">
    <source>
        <dbReference type="SMART" id="SM00845"/>
    </source>
</evidence>
<dbReference type="SUPFAM" id="SSF89095">
    <property type="entry name" value="GatB/YqeY motif"/>
    <property type="match status" value="1"/>
</dbReference>
<dbReference type="SMART" id="SM00845">
    <property type="entry name" value="GatB_Yqey"/>
    <property type="match status" value="1"/>
</dbReference>
<dbReference type="InterPro" id="IPR018027">
    <property type="entry name" value="Asn/Gln_amidotransferase"/>
</dbReference>
<dbReference type="NCBIfam" id="TIGR00133">
    <property type="entry name" value="gatB"/>
    <property type="match status" value="1"/>
</dbReference>
<keyword evidence="12" id="KW-0808">Transferase</keyword>
<reference evidence="12 13" key="1">
    <citation type="journal article" date="2008" name="Infect. Immun.">
        <title>Genome of Mycoplasma arthritidis.</title>
        <authorList>
            <person name="Dybvig K."/>
            <person name="Zuhua C."/>
            <person name="Lao P."/>
            <person name="Jordan D.S."/>
            <person name="French C.T."/>
            <person name="Tu A.H."/>
            <person name="Loraine A.E."/>
        </authorList>
    </citation>
    <scope>NUCLEOTIDE SEQUENCE [LARGE SCALE GENOMIC DNA]</scope>
    <source>
        <strain evidence="12 13">158L3-1</strain>
    </source>
</reference>
<comment type="subunit">
    <text evidence="2 10">Heterotrimer of A, B and C subunits.</text>
</comment>
<dbReference type="PANTHER" id="PTHR11659">
    <property type="entry name" value="GLUTAMYL-TRNA GLN AMIDOTRANSFERASE SUBUNIT B MITOCHONDRIAL AND PROKARYOTIC PET112-RELATED"/>
    <property type="match status" value="1"/>
</dbReference>
<evidence type="ECO:0000256" key="3">
    <source>
        <dbReference type="ARBA" id="ARBA00022598"/>
    </source>
</evidence>
<evidence type="ECO:0000256" key="2">
    <source>
        <dbReference type="ARBA" id="ARBA00011123"/>
    </source>
</evidence>
<evidence type="ECO:0000256" key="1">
    <source>
        <dbReference type="ARBA" id="ARBA00005306"/>
    </source>
</evidence>
<dbReference type="EMBL" id="CP001047">
    <property type="protein sequence ID" value="ACF06982.1"/>
    <property type="molecule type" value="Genomic_DNA"/>
</dbReference>
<protein>
    <recommendedName>
        <fullName evidence="10">Aspartyl/glutamyl-tRNA(Asn/Gln) amidotransferase subunit B</fullName>
        <shortName evidence="10">Asp/Glu-ADT subunit B</shortName>
        <ecNumber evidence="10">6.3.5.-</ecNumber>
    </recommendedName>
</protein>
<organism evidence="12 13">
    <name type="scientific">Metamycoplasma arthritidis (strain 158L3-1)</name>
    <name type="common">Mycoplasma arthritidis</name>
    <dbReference type="NCBI Taxonomy" id="243272"/>
    <lineage>
        <taxon>Bacteria</taxon>
        <taxon>Bacillati</taxon>
        <taxon>Mycoplasmatota</taxon>
        <taxon>Mycoplasmoidales</taxon>
        <taxon>Metamycoplasmataceae</taxon>
        <taxon>Metamycoplasma</taxon>
    </lineage>
</organism>
<dbReference type="Pfam" id="PF02934">
    <property type="entry name" value="GatB_N"/>
    <property type="match status" value="1"/>
</dbReference>
<dbReference type="InterPro" id="IPR003789">
    <property type="entry name" value="Asn/Gln_tRNA_amidoTrase-B-like"/>
</dbReference>
<dbReference type="RefSeq" id="WP_012497939.1">
    <property type="nucleotide sequence ID" value="NC_011025.1"/>
</dbReference>
<dbReference type="NCBIfam" id="NF004014">
    <property type="entry name" value="PRK05477.1-4"/>
    <property type="match status" value="1"/>
</dbReference>
<dbReference type="eggNOG" id="COG0064">
    <property type="taxonomic scope" value="Bacteria"/>
</dbReference>
<evidence type="ECO:0000256" key="9">
    <source>
        <dbReference type="ARBA" id="ARBA00047913"/>
    </source>
</evidence>
<evidence type="ECO:0000256" key="6">
    <source>
        <dbReference type="ARBA" id="ARBA00022917"/>
    </source>
</evidence>
<evidence type="ECO:0000256" key="4">
    <source>
        <dbReference type="ARBA" id="ARBA00022741"/>
    </source>
</evidence>
<dbReference type="GO" id="GO:0050567">
    <property type="term" value="F:glutaminyl-tRNA synthase (glutamine-hydrolyzing) activity"/>
    <property type="evidence" value="ECO:0007669"/>
    <property type="project" value="UniProtKB-UniRule"/>
</dbReference>
<dbReference type="GO" id="GO:0006412">
    <property type="term" value="P:translation"/>
    <property type="evidence" value="ECO:0007669"/>
    <property type="project" value="UniProtKB-UniRule"/>
</dbReference>
<dbReference type="InterPro" id="IPR023168">
    <property type="entry name" value="GatB_Yqey_C_2"/>
</dbReference>
<dbReference type="InterPro" id="IPR004413">
    <property type="entry name" value="GatB"/>
</dbReference>
<dbReference type="InterPro" id="IPR017959">
    <property type="entry name" value="Asn/Gln-tRNA_amidoTrfase_suB/E"/>
</dbReference>
<keyword evidence="3 10" id="KW-0436">Ligase</keyword>
<dbReference type="Pfam" id="PF02637">
    <property type="entry name" value="GatB_Yqey"/>
    <property type="match status" value="1"/>
</dbReference>
<dbReference type="InterPro" id="IPR017958">
    <property type="entry name" value="Gln-tRNA_amidoTrfase_suB_CS"/>
</dbReference>
<dbReference type="PROSITE" id="PS01234">
    <property type="entry name" value="GATB"/>
    <property type="match status" value="1"/>
</dbReference>
<keyword evidence="6 10" id="KW-0648">Protein biosynthesis</keyword>
<dbReference type="InterPro" id="IPR006075">
    <property type="entry name" value="Asn/Gln-tRNA_Trfase_suB/E_cat"/>
</dbReference>
<dbReference type="EC" id="6.3.5.-" evidence="10"/>
<name>B3PLT0_META1</name>
<evidence type="ECO:0000313" key="12">
    <source>
        <dbReference type="EMBL" id="ACF06982.1"/>
    </source>
</evidence>
<evidence type="ECO:0000313" key="13">
    <source>
        <dbReference type="Proteomes" id="UP000008812"/>
    </source>
</evidence>
<dbReference type="GO" id="GO:0005524">
    <property type="term" value="F:ATP binding"/>
    <property type="evidence" value="ECO:0007669"/>
    <property type="project" value="UniProtKB-KW"/>
</dbReference>
<comment type="similarity">
    <text evidence="1 10">Belongs to the GatB/GatE family. GatB subfamily.</text>
</comment>
<dbReference type="Gene3D" id="1.10.10.410">
    <property type="match status" value="1"/>
</dbReference>
<dbReference type="SUPFAM" id="SSF55931">
    <property type="entry name" value="Glutamine synthetase/guanido kinase"/>
    <property type="match status" value="1"/>
</dbReference>
<dbReference type="PANTHER" id="PTHR11659:SF0">
    <property type="entry name" value="GLUTAMYL-TRNA(GLN) AMIDOTRANSFERASE SUBUNIT B, MITOCHONDRIAL"/>
    <property type="match status" value="1"/>
</dbReference>
<dbReference type="KEGG" id="mat:MARTH_orf015"/>
<comment type="catalytic activity">
    <reaction evidence="9 10">
        <text>L-glutamyl-tRNA(Gln) + L-glutamine + ATP + H2O = L-glutaminyl-tRNA(Gln) + L-glutamate + ADP + phosphate + H(+)</text>
        <dbReference type="Rhea" id="RHEA:17521"/>
        <dbReference type="Rhea" id="RHEA-COMP:9681"/>
        <dbReference type="Rhea" id="RHEA-COMP:9684"/>
        <dbReference type="ChEBI" id="CHEBI:15377"/>
        <dbReference type="ChEBI" id="CHEBI:15378"/>
        <dbReference type="ChEBI" id="CHEBI:29985"/>
        <dbReference type="ChEBI" id="CHEBI:30616"/>
        <dbReference type="ChEBI" id="CHEBI:43474"/>
        <dbReference type="ChEBI" id="CHEBI:58359"/>
        <dbReference type="ChEBI" id="CHEBI:78520"/>
        <dbReference type="ChEBI" id="CHEBI:78521"/>
        <dbReference type="ChEBI" id="CHEBI:456216"/>
    </reaction>
</comment>
<sequence>MNKDWEIVIGIEIHLELNTKTKMFSSVANEYNALANTNISPIDLAYPGTLPLVNKAAVIKGIKLAKALNMEVAEELHFDRKNYYYPDLPKGYQITQQFHPIGKNGSIKIKVDDVWKEITIERIHLEEDTAKSIHENNLTYLNYNRAGVPLIEIVSNPVIHSAKEACAYIEAIRLTALCLDISDAKMNEGSLRTDVNISVRKCNTNDLNTRVEIKNLNSIANVQKAIEYEATWQIEQHLNNKMFSQQTKRFDEATLKTVTMREKGNALDYKYHPNPNIPIIKLEKSFIDKIQINERPYEKETRYLASSLNLVQISQLLNNVDYANYFDAINYPDLKKAANIFFANIVSYLNETKINIKDLATKPQDTKVLIDLLVNQKIKKNDVSKILDLKQSNPFKTILELVKENNLIILEQEISLPTIVETILKENPSLEVEFTKNFDRANKFLTGQVMKKTAGKANLAELQKLIKEKF</sequence>